<gene>
    <name evidence="1" type="ORF">GKS16_07035</name>
</gene>
<protein>
    <recommendedName>
        <fullName evidence="3">Phage protein</fullName>
    </recommendedName>
</protein>
<dbReference type="GeneID" id="93825398"/>
<dbReference type="EMBL" id="WLXI01000048">
    <property type="protein sequence ID" value="MTD02022.1"/>
    <property type="molecule type" value="Genomic_DNA"/>
</dbReference>
<dbReference type="RefSeq" id="WP_006739703.1">
    <property type="nucleotide sequence ID" value="NZ_JADFBK010000007.1"/>
</dbReference>
<dbReference type="AlphaFoldDB" id="A0A6L6G9G5"/>
<reference evidence="1 2" key="1">
    <citation type="submission" date="2019-11" db="EMBL/GenBank/DDBJ databases">
        <title>Streptococcus uberis isolated from clinical mastitis cases on a southeastern Queensland dairy.</title>
        <authorList>
            <person name="Workentine M.L."/>
            <person name="Price R."/>
            <person name="Olchowy T."/>
        </authorList>
    </citation>
    <scope>NUCLEOTIDE SEQUENCE [LARGE SCALE GENOMIC DNA]</scope>
    <source>
        <strain evidence="1 2">OLC4459-A17</strain>
    </source>
</reference>
<comment type="caution">
    <text evidence="1">The sequence shown here is derived from an EMBL/GenBank/DDBJ whole genome shotgun (WGS) entry which is preliminary data.</text>
</comment>
<accession>A0A6L6G9G5</accession>
<evidence type="ECO:0000313" key="2">
    <source>
        <dbReference type="Proteomes" id="UP000483839"/>
    </source>
</evidence>
<evidence type="ECO:0008006" key="3">
    <source>
        <dbReference type="Google" id="ProtNLM"/>
    </source>
</evidence>
<proteinExistence type="predicted"/>
<sequence length="122" mass="13922">MVVIKKRSNVIPVDFGEFKLEFLANDKSIKKMTEVGKKLESEGAKLSETVNDDDNQAFESLHDLVKLSWTEIFDENAFEKVYKFSEGTTIDCMIYLLEAVNGIMSEWEKNNNGDALKKYLGD</sequence>
<dbReference type="Proteomes" id="UP000483839">
    <property type="component" value="Unassembled WGS sequence"/>
</dbReference>
<name>A0A6L6G9G5_STRUB</name>
<evidence type="ECO:0000313" key="1">
    <source>
        <dbReference type="EMBL" id="MTD02022.1"/>
    </source>
</evidence>
<organism evidence="1 2">
    <name type="scientific">Streptococcus uberis</name>
    <dbReference type="NCBI Taxonomy" id="1349"/>
    <lineage>
        <taxon>Bacteria</taxon>
        <taxon>Bacillati</taxon>
        <taxon>Bacillota</taxon>
        <taxon>Bacilli</taxon>
        <taxon>Lactobacillales</taxon>
        <taxon>Streptococcaceae</taxon>
        <taxon>Streptococcus</taxon>
    </lineage>
</organism>